<dbReference type="AlphaFoldDB" id="A0A7X1F6X5"/>
<feature type="chain" id="PRO_5030541080" description="Rap1a immunity protein domain-containing protein" evidence="1">
    <location>
        <begin position="27"/>
        <end position="130"/>
    </location>
</feature>
<keyword evidence="1" id="KW-0732">Signal</keyword>
<organism evidence="2 3">
    <name type="scientific">Novosphingobium aerophilum</name>
    <dbReference type="NCBI Taxonomy" id="2839843"/>
    <lineage>
        <taxon>Bacteria</taxon>
        <taxon>Pseudomonadati</taxon>
        <taxon>Pseudomonadota</taxon>
        <taxon>Alphaproteobacteria</taxon>
        <taxon>Sphingomonadales</taxon>
        <taxon>Sphingomonadaceae</taxon>
        <taxon>Novosphingobium</taxon>
    </lineage>
</organism>
<accession>A0A7X1F6X5</accession>
<reference evidence="2 3" key="1">
    <citation type="submission" date="2020-08" db="EMBL/GenBank/DDBJ databases">
        <title>The genome sequence of Novosphingobium flavum 4Y4.</title>
        <authorList>
            <person name="Liu Y."/>
        </authorList>
    </citation>
    <scope>NUCLEOTIDE SEQUENCE [LARGE SCALE GENOMIC DNA]</scope>
    <source>
        <strain evidence="2 3">4Y4</strain>
    </source>
</reference>
<evidence type="ECO:0000256" key="1">
    <source>
        <dbReference type="SAM" id="SignalP"/>
    </source>
</evidence>
<dbReference type="Proteomes" id="UP000520156">
    <property type="component" value="Unassembled WGS sequence"/>
</dbReference>
<evidence type="ECO:0008006" key="4">
    <source>
        <dbReference type="Google" id="ProtNLM"/>
    </source>
</evidence>
<sequence length="130" mass="13658">MQRKIGRIAIAAVVSLTLVGAVPASAAEGQITVGSFLARANALKAKGIAALFSSELKTLRGIGQAAGAEYRARLAQERAAGRPSSCPPPKVEIGNDQFLAHLETYPAAARDRTTLTTAIGDLFARKWPCR</sequence>
<protein>
    <recommendedName>
        <fullName evidence="4">Rap1a immunity protein domain-containing protein</fullName>
    </recommendedName>
</protein>
<feature type="signal peptide" evidence="1">
    <location>
        <begin position="1"/>
        <end position="26"/>
    </location>
</feature>
<keyword evidence="3" id="KW-1185">Reference proteome</keyword>
<gene>
    <name evidence="2" type="ORF">H7F49_07380</name>
</gene>
<comment type="caution">
    <text evidence="2">The sequence shown here is derived from an EMBL/GenBank/DDBJ whole genome shotgun (WGS) entry which is preliminary data.</text>
</comment>
<dbReference type="EMBL" id="JACLAU010000007">
    <property type="protein sequence ID" value="MBC2651520.1"/>
    <property type="molecule type" value="Genomic_DNA"/>
</dbReference>
<evidence type="ECO:0000313" key="2">
    <source>
        <dbReference type="EMBL" id="MBC2651520.1"/>
    </source>
</evidence>
<evidence type="ECO:0000313" key="3">
    <source>
        <dbReference type="Proteomes" id="UP000520156"/>
    </source>
</evidence>
<proteinExistence type="predicted"/>
<dbReference type="RefSeq" id="WP_185682927.1">
    <property type="nucleotide sequence ID" value="NZ_JACLAU010000007.1"/>
</dbReference>
<name>A0A7X1F6X5_9SPHN</name>